<dbReference type="Pfam" id="PF01753">
    <property type="entry name" value="zf-MYND"/>
    <property type="match status" value="1"/>
</dbReference>
<keyword evidence="3" id="KW-0862">Zinc</keyword>
<evidence type="ECO:0000256" key="3">
    <source>
        <dbReference type="ARBA" id="ARBA00022833"/>
    </source>
</evidence>
<organism evidence="6 7">
    <name type="scientific">Apiospora saccharicola</name>
    <dbReference type="NCBI Taxonomy" id="335842"/>
    <lineage>
        <taxon>Eukaryota</taxon>
        <taxon>Fungi</taxon>
        <taxon>Dikarya</taxon>
        <taxon>Ascomycota</taxon>
        <taxon>Pezizomycotina</taxon>
        <taxon>Sordariomycetes</taxon>
        <taxon>Xylariomycetidae</taxon>
        <taxon>Amphisphaeriales</taxon>
        <taxon>Apiosporaceae</taxon>
        <taxon>Apiospora</taxon>
    </lineage>
</organism>
<sequence>METNKLPDPWREYRFLHIGGDYFAKRDPGKTLEQLDSSVDTLCIMCDEPNALNCGRCRAPYCSVKCQTEDWPFHKAICRDMIGDLAPSQRPGSAAHRMLLFSPTKAHPELIWATATTSLPSLGGFSQPHRIRSIGEILLVEALTSREITTCVETETPINYSIPFRKCGHGLYMRSLNFGMEPVQDAVISQSMMSLSPTPGLAKIQYNSVIVYAATPNMGSGGRNMRDVTARDLRSIVDFFQCMKPNPCILNPSRYPTGYYDCQMWPAVKVNCDGDIERFRRFMPSGEELPRFQQVTIPSMALESCRFGILWAAVLGLPWEFSKPFTNECLDVNQKTNTASKWFCGALAPKFPEGVTNIVCWSNEKSVGTVIVNHKLGAPIHPLHVRWLGTWKEDSDKAWDEPDESSFSDRDRFGMAEALLGGRTKDTRWTGAIDKAKNHWTAFVEKNQHDPDAANIVSPWDI</sequence>
<dbReference type="PROSITE" id="PS50865">
    <property type="entry name" value="ZF_MYND_2"/>
    <property type="match status" value="1"/>
</dbReference>
<proteinExistence type="predicted"/>
<comment type="caution">
    <text evidence="6">The sequence shown here is derived from an EMBL/GenBank/DDBJ whole genome shotgun (WGS) entry which is preliminary data.</text>
</comment>
<keyword evidence="2 4" id="KW-0863">Zinc-finger</keyword>
<keyword evidence="7" id="KW-1185">Reference proteome</keyword>
<reference evidence="6 7" key="1">
    <citation type="submission" date="2023-01" db="EMBL/GenBank/DDBJ databases">
        <title>Analysis of 21 Apiospora genomes using comparative genomics revels a genus with tremendous synthesis potential of carbohydrate active enzymes and secondary metabolites.</title>
        <authorList>
            <person name="Sorensen T."/>
        </authorList>
    </citation>
    <scope>NUCLEOTIDE SEQUENCE [LARGE SCALE GENOMIC DNA]</scope>
    <source>
        <strain evidence="6 7">CBS 83171</strain>
    </source>
</reference>
<evidence type="ECO:0000256" key="2">
    <source>
        <dbReference type="ARBA" id="ARBA00022771"/>
    </source>
</evidence>
<evidence type="ECO:0000256" key="1">
    <source>
        <dbReference type="ARBA" id="ARBA00022723"/>
    </source>
</evidence>
<evidence type="ECO:0000313" key="6">
    <source>
        <dbReference type="EMBL" id="KAK8053342.1"/>
    </source>
</evidence>
<name>A0ABR1U359_9PEZI</name>
<dbReference type="InterPro" id="IPR002893">
    <property type="entry name" value="Znf_MYND"/>
</dbReference>
<keyword evidence="1" id="KW-0479">Metal-binding</keyword>
<evidence type="ECO:0000256" key="4">
    <source>
        <dbReference type="PROSITE-ProRule" id="PRU00134"/>
    </source>
</evidence>
<dbReference type="EMBL" id="JAQQWM010000008">
    <property type="protein sequence ID" value="KAK8053342.1"/>
    <property type="molecule type" value="Genomic_DNA"/>
</dbReference>
<evidence type="ECO:0000313" key="7">
    <source>
        <dbReference type="Proteomes" id="UP001446871"/>
    </source>
</evidence>
<evidence type="ECO:0000259" key="5">
    <source>
        <dbReference type="PROSITE" id="PS50865"/>
    </source>
</evidence>
<accession>A0ABR1U359</accession>
<feature type="domain" description="MYND-type" evidence="5">
    <location>
        <begin position="43"/>
        <end position="78"/>
    </location>
</feature>
<gene>
    <name evidence="6" type="ORF">PG996_012643</name>
</gene>
<protein>
    <submittedName>
        <fullName evidence="6">MYND domain protein</fullName>
    </submittedName>
</protein>
<dbReference type="SUPFAM" id="SSF144232">
    <property type="entry name" value="HIT/MYND zinc finger-like"/>
    <property type="match status" value="1"/>
</dbReference>
<dbReference type="Proteomes" id="UP001446871">
    <property type="component" value="Unassembled WGS sequence"/>
</dbReference>
<dbReference type="Gene3D" id="6.10.140.2220">
    <property type="match status" value="1"/>
</dbReference>